<dbReference type="KEGG" id="sted:SPTER_39330"/>
<feature type="region of interest" description="Disordered" evidence="1">
    <location>
        <begin position="46"/>
        <end position="105"/>
    </location>
</feature>
<feature type="chain" id="PRO_5022009597" evidence="2">
    <location>
        <begin position="48"/>
        <end position="212"/>
    </location>
</feature>
<evidence type="ECO:0000313" key="3">
    <source>
        <dbReference type="EMBL" id="QDR82505.1"/>
    </source>
</evidence>
<keyword evidence="4" id="KW-1185">Reference proteome</keyword>
<dbReference type="Proteomes" id="UP000320776">
    <property type="component" value="Chromosome"/>
</dbReference>
<proteinExistence type="predicted"/>
<evidence type="ECO:0000256" key="2">
    <source>
        <dbReference type="SAM" id="SignalP"/>
    </source>
</evidence>
<evidence type="ECO:0000256" key="1">
    <source>
        <dbReference type="SAM" id="MobiDB-lite"/>
    </source>
</evidence>
<keyword evidence="2" id="KW-0732">Signal</keyword>
<reference evidence="3 4" key="1">
    <citation type="submission" date="2019-02" db="EMBL/GenBank/DDBJ databases">
        <title>Closed genome of Sporomusa termitida DSM 4440.</title>
        <authorList>
            <person name="Poehlein A."/>
            <person name="Daniel R."/>
        </authorList>
    </citation>
    <scope>NUCLEOTIDE SEQUENCE [LARGE SCALE GENOMIC DNA]</scope>
    <source>
        <strain evidence="3 4">DSM 4440</strain>
    </source>
</reference>
<dbReference type="OrthoDB" id="1679174at2"/>
<dbReference type="AlphaFoldDB" id="A0A517DYS5"/>
<organism evidence="3 4">
    <name type="scientific">Sporomusa termitida</name>
    <dbReference type="NCBI Taxonomy" id="2377"/>
    <lineage>
        <taxon>Bacteria</taxon>
        <taxon>Bacillati</taxon>
        <taxon>Bacillota</taxon>
        <taxon>Negativicutes</taxon>
        <taxon>Selenomonadales</taxon>
        <taxon>Sporomusaceae</taxon>
        <taxon>Sporomusa</taxon>
    </lineage>
</organism>
<name>A0A517DYS5_9FIRM</name>
<feature type="signal peptide" evidence="2">
    <location>
        <begin position="1"/>
        <end position="47"/>
    </location>
</feature>
<dbReference type="RefSeq" id="WP_144351887.1">
    <property type="nucleotide sequence ID" value="NZ_CP036259.1"/>
</dbReference>
<dbReference type="EMBL" id="CP036259">
    <property type="protein sequence ID" value="QDR82505.1"/>
    <property type="molecule type" value="Genomic_DNA"/>
</dbReference>
<accession>A0A517DYS5</accession>
<protein>
    <submittedName>
        <fullName evidence="3">Uncharacterized protein</fullName>
    </submittedName>
</protein>
<dbReference type="InterPro" id="IPR006311">
    <property type="entry name" value="TAT_signal"/>
</dbReference>
<sequence length="212" mass="23935">MERKSAKRKQLSNQFRRKYKRYAAALAGAAILSGAALPGIPAAQAFAAESPSDSRVPAATYSTKDKNTKTTVKKVYGESNRHKDRNGPPGRGWHEHNHSWPGSNENQAWYQDGKIYYRGDSNYYRSDSNRYRNNANYYRSNYAYAISNPVDVVKSAAARYGFNRTTDSFTLLSRTSSRAIVEVIKSDTGQIFNMVLERTSNNDWRIVGTLAR</sequence>
<gene>
    <name evidence="3" type="ORF">SPTER_39330</name>
</gene>
<evidence type="ECO:0000313" key="4">
    <source>
        <dbReference type="Proteomes" id="UP000320776"/>
    </source>
</evidence>
<dbReference type="PROSITE" id="PS51318">
    <property type="entry name" value="TAT"/>
    <property type="match status" value="1"/>
</dbReference>